<feature type="compositionally biased region" description="Acidic residues" evidence="1">
    <location>
        <begin position="14"/>
        <end position="27"/>
    </location>
</feature>
<dbReference type="Gene3D" id="3.30.160.60">
    <property type="entry name" value="Classic Zinc Finger"/>
    <property type="match status" value="1"/>
</dbReference>
<dbReference type="Proteomes" id="UP001630127">
    <property type="component" value="Unassembled WGS sequence"/>
</dbReference>
<feature type="domain" description="C2H2-type" evidence="2">
    <location>
        <begin position="141"/>
        <end position="162"/>
    </location>
</feature>
<comment type="caution">
    <text evidence="3">The sequence shown here is derived from an EMBL/GenBank/DDBJ whole genome shotgun (WGS) entry which is preliminary data.</text>
</comment>
<dbReference type="PROSITE" id="PS00028">
    <property type="entry name" value="ZINC_FINGER_C2H2_1"/>
    <property type="match status" value="2"/>
</dbReference>
<feature type="compositionally biased region" description="Acidic residues" evidence="1">
    <location>
        <begin position="92"/>
        <end position="103"/>
    </location>
</feature>
<sequence>MAANYNWGNYPVIDDQEGKEDYEEQEDQQLNAGEQNQEENADAVWNPYNLQGENNVQFGGEQENVVEEDFVDVGWFPNNLPDNQQQQQQKEEDGDDDNNEGEDVIERDTNGFCNLCKRTFDAEPDVVNHQSQAHRNARIICPNCPRKFECRGEMRKHAGDRHNRNIL</sequence>
<organism evidence="3 4">
    <name type="scientific">Cinchona calisaya</name>
    <dbReference type="NCBI Taxonomy" id="153742"/>
    <lineage>
        <taxon>Eukaryota</taxon>
        <taxon>Viridiplantae</taxon>
        <taxon>Streptophyta</taxon>
        <taxon>Embryophyta</taxon>
        <taxon>Tracheophyta</taxon>
        <taxon>Spermatophyta</taxon>
        <taxon>Magnoliopsida</taxon>
        <taxon>eudicotyledons</taxon>
        <taxon>Gunneridae</taxon>
        <taxon>Pentapetalae</taxon>
        <taxon>asterids</taxon>
        <taxon>lamiids</taxon>
        <taxon>Gentianales</taxon>
        <taxon>Rubiaceae</taxon>
        <taxon>Cinchonoideae</taxon>
        <taxon>Cinchoneae</taxon>
        <taxon>Cinchona</taxon>
    </lineage>
</organism>
<evidence type="ECO:0000313" key="3">
    <source>
        <dbReference type="EMBL" id="KAL3524306.1"/>
    </source>
</evidence>
<dbReference type="InterPro" id="IPR013087">
    <property type="entry name" value="Znf_C2H2_type"/>
</dbReference>
<evidence type="ECO:0000256" key="1">
    <source>
        <dbReference type="SAM" id="MobiDB-lite"/>
    </source>
</evidence>
<name>A0ABD3A023_9GENT</name>
<reference evidence="3 4" key="1">
    <citation type="submission" date="2024-11" db="EMBL/GenBank/DDBJ databases">
        <title>A near-complete genome assembly of Cinchona calisaya.</title>
        <authorList>
            <person name="Lian D.C."/>
            <person name="Zhao X.W."/>
            <person name="Wei L."/>
        </authorList>
    </citation>
    <scope>NUCLEOTIDE SEQUENCE [LARGE SCALE GENOMIC DNA]</scope>
    <source>
        <tissue evidence="3">Nenye</tissue>
    </source>
</reference>
<feature type="region of interest" description="Disordered" evidence="1">
    <location>
        <begin position="1"/>
        <end position="43"/>
    </location>
</feature>
<feature type="domain" description="C2H2-type" evidence="2">
    <location>
        <begin position="113"/>
        <end position="134"/>
    </location>
</feature>
<evidence type="ECO:0000259" key="2">
    <source>
        <dbReference type="PROSITE" id="PS00028"/>
    </source>
</evidence>
<feature type="region of interest" description="Disordered" evidence="1">
    <location>
        <begin position="74"/>
        <end position="105"/>
    </location>
</feature>
<evidence type="ECO:0000313" key="4">
    <source>
        <dbReference type="Proteomes" id="UP001630127"/>
    </source>
</evidence>
<accession>A0ABD3A023</accession>
<dbReference type="AlphaFoldDB" id="A0ABD3A023"/>
<protein>
    <recommendedName>
        <fullName evidence="2">C2H2-type domain-containing protein</fullName>
    </recommendedName>
</protein>
<keyword evidence="4" id="KW-1185">Reference proteome</keyword>
<dbReference type="EMBL" id="JBJUIK010000007">
    <property type="protein sequence ID" value="KAL3524306.1"/>
    <property type="molecule type" value="Genomic_DNA"/>
</dbReference>
<proteinExistence type="predicted"/>
<dbReference type="SMART" id="SM00355">
    <property type="entry name" value="ZnF_C2H2"/>
    <property type="match status" value="2"/>
</dbReference>
<gene>
    <name evidence="3" type="ORF">ACH5RR_017140</name>
</gene>